<feature type="compositionally biased region" description="Polar residues" evidence="1">
    <location>
        <begin position="19"/>
        <end position="28"/>
    </location>
</feature>
<dbReference type="HOGENOM" id="CLU_2375599_0_0_1"/>
<dbReference type="AlphaFoldDB" id="W1PFY5"/>
<protein>
    <submittedName>
        <fullName evidence="2">Uncharacterized protein</fullName>
    </submittedName>
</protein>
<dbReference type="EMBL" id="KI393208">
    <property type="protein sequence ID" value="ERN08907.1"/>
    <property type="molecule type" value="Genomic_DNA"/>
</dbReference>
<accession>W1PFY5</accession>
<sequence>MAEWKRSQKGRTAVKKKTLTSGIRGSSTDGRKGITRGTKGHGGKSFSGSGVRSGAGYRGRRRGITYCCSLIQIVSCGSPANHRDGDNRAGSSTYS</sequence>
<evidence type="ECO:0000313" key="3">
    <source>
        <dbReference type="Proteomes" id="UP000017836"/>
    </source>
</evidence>
<gene>
    <name evidence="2" type="ORF">AMTR_s00015p00229890</name>
</gene>
<feature type="compositionally biased region" description="Basic residues" evidence="1">
    <location>
        <begin position="7"/>
        <end position="18"/>
    </location>
</feature>
<feature type="region of interest" description="Disordered" evidence="1">
    <location>
        <begin position="76"/>
        <end position="95"/>
    </location>
</feature>
<reference evidence="3" key="1">
    <citation type="journal article" date="2013" name="Science">
        <title>The Amborella genome and the evolution of flowering plants.</title>
        <authorList>
            <consortium name="Amborella Genome Project"/>
        </authorList>
    </citation>
    <scope>NUCLEOTIDE SEQUENCE [LARGE SCALE GENOMIC DNA]</scope>
</reference>
<evidence type="ECO:0000313" key="2">
    <source>
        <dbReference type="EMBL" id="ERN08907.1"/>
    </source>
</evidence>
<keyword evidence="3" id="KW-1185">Reference proteome</keyword>
<organism evidence="2 3">
    <name type="scientific">Amborella trichopoda</name>
    <dbReference type="NCBI Taxonomy" id="13333"/>
    <lineage>
        <taxon>Eukaryota</taxon>
        <taxon>Viridiplantae</taxon>
        <taxon>Streptophyta</taxon>
        <taxon>Embryophyta</taxon>
        <taxon>Tracheophyta</taxon>
        <taxon>Spermatophyta</taxon>
        <taxon>Magnoliopsida</taxon>
        <taxon>Amborellales</taxon>
        <taxon>Amborellaceae</taxon>
        <taxon>Amborella</taxon>
    </lineage>
</organism>
<dbReference type="Proteomes" id="UP000017836">
    <property type="component" value="Unassembled WGS sequence"/>
</dbReference>
<feature type="region of interest" description="Disordered" evidence="1">
    <location>
        <begin position="1"/>
        <end position="56"/>
    </location>
</feature>
<name>W1PFY5_AMBTC</name>
<dbReference type="Gramene" id="ERN08907">
    <property type="protein sequence ID" value="ERN08907"/>
    <property type="gene ID" value="AMTR_s00015p00229890"/>
</dbReference>
<proteinExistence type="predicted"/>
<evidence type="ECO:0000256" key="1">
    <source>
        <dbReference type="SAM" id="MobiDB-lite"/>
    </source>
</evidence>